<gene>
    <name evidence="1" type="ORF">MSG28_002416</name>
</gene>
<name>A0ACC0JVD5_CHOFU</name>
<sequence length="353" mass="41004">MPVLMLLRALLQKHMHTHVAAHAAGGLGGGRRCQERSLSFKTSTMEIQYNEDGSPFVMWGDNKIQFERWPITEKFYKEKAETELRETPEVVEKAIQELRELLKEEKSLNIAIDNDDFLIRFLRPCKFYAESAFKKIQSYYKFRQTYEHYCRDLMPSAVRSAFDHSIISILAPRDQHGRRIMFVESGKNWNAHDCPLSDVFRGVQMALEAAMTEPRTQICGVNVILDMKGLSFSQVLQFTPSFAKMVVEWAQDCTPIRLKAVHILNQPYIFNMVFALFKPFFREKLRSRIHFHGSDMESVKRYVDGRALRQRHGGTLPEIEVSGELLWKMLSHYEEEFKLANSYGYKTANGVSK</sequence>
<dbReference type="Proteomes" id="UP001064048">
    <property type="component" value="Chromosome 3"/>
</dbReference>
<comment type="caution">
    <text evidence="1">The sequence shown here is derived from an EMBL/GenBank/DDBJ whole genome shotgun (WGS) entry which is preliminary data.</text>
</comment>
<dbReference type="EMBL" id="CM046103">
    <property type="protein sequence ID" value="KAI8428181.1"/>
    <property type="molecule type" value="Genomic_DNA"/>
</dbReference>
<protein>
    <submittedName>
        <fullName evidence="1">Uncharacterized protein</fullName>
    </submittedName>
</protein>
<evidence type="ECO:0000313" key="1">
    <source>
        <dbReference type="EMBL" id="KAI8428181.1"/>
    </source>
</evidence>
<evidence type="ECO:0000313" key="2">
    <source>
        <dbReference type="Proteomes" id="UP001064048"/>
    </source>
</evidence>
<proteinExistence type="predicted"/>
<accession>A0ACC0JVD5</accession>
<organism evidence="1 2">
    <name type="scientific">Choristoneura fumiferana</name>
    <name type="common">Spruce budworm moth</name>
    <name type="synonym">Archips fumiferana</name>
    <dbReference type="NCBI Taxonomy" id="7141"/>
    <lineage>
        <taxon>Eukaryota</taxon>
        <taxon>Metazoa</taxon>
        <taxon>Ecdysozoa</taxon>
        <taxon>Arthropoda</taxon>
        <taxon>Hexapoda</taxon>
        <taxon>Insecta</taxon>
        <taxon>Pterygota</taxon>
        <taxon>Neoptera</taxon>
        <taxon>Endopterygota</taxon>
        <taxon>Lepidoptera</taxon>
        <taxon>Glossata</taxon>
        <taxon>Ditrysia</taxon>
        <taxon>Tortricoidea</taxon>
        <taxon>Tortricidae</taxon>
        <taxon>Tortricinae</taxon>
        <taxon>Choristoneura</taxon>
    </lineage>
</organism>
<keyword evidence="2" id="KW-1185">Reference proteome</keyword>
<reference evidence="1 2" key="1">
    <citation type="journal article" date="2022" name="Genome Biol. Evol.">
        <title>The Spruce Budworm Genome: Reconstructing the Evolutionary History of Antifreeze Proteins.</title>
        <authorList>
            <person name="Beliveau C."/>
            <person name="Gagne P."/>
            <person name="Picq S."/>
            <person name="Vernygora O."/>
            <person name="Keeling C.I."/>
            <person name="Pinkney K."/>
            <person name="Doucet D."/>
            <person name="Wen F."/>
            <person name="Johnston J.S."/>
            <person name="Maaroufi H."/>
            <person name="Boyle B."/>
            <person name="Laroche J."/>
            <person name="Dewar K."/>
            <person name="Juretic N."/>
            <person name="Blackburn G."/>
            <person name="Nisole A."/>
            <person name="Brunet B."/>
            <person name="Brandao M."/>
            <person name="Lumley L."/>
            <person name="Duan J."/>
            <person name="Quan G."/>
            <person name="Lucarotti C.J."/>
            <person name="Roe A.D."/>
            <person name="Sperling F.A.H."/>
            <person name="Levesque R.C."/>
            <person name="Cusson M."/>
        </authorList>
    </citation>
    <scope>NUCLEOTIDE SEQUENCE [LARGE SCALE GENOMIC DNA]</scope>
    <source>
        <strain evidence="1">Glfc:IPQL:Cfum</strain>
    </source>
</reference>